<dbReference type="InterPro" id="IPR008969">
    <property type="entry name" value="CarboxyPept-like_regulatory"/>
</dbReference>
<gene>
    <name evidence="6" type="ORF">FLP08_12535</name>
</gene>
<dbReference type="PANTHER" id="PTHR40980">
    <property type="entry name" value="PLUG DOMAIN-CONTAINING PROTEIN"/>
    <property type="match status" value="1"/>
</dbReference>
<name>A0A7K1LRH7_9FLAO</name>
<comment type="subcellular location">
    <subcellularLocation>
        <location evidence="1">Cell outer membrane</location>
    </subcellularLocation>
</comment>
<dbReference type="EMBL" id="VJVW01000004">
    <property type="protein sequence ID" value="MUP43406.1"/>
    <property type="molecule type" value="Genomic_DNA"/>
</dbReference>
<dbReference type="OrthoDB" id="8764943at2"/>
<keyword evidence="2" id="KW-0472">Membrane</keyword>
<feature type="domain" description="Outer membrane protein beta-barrel" evidence="5">
    <location>
        <begin position="379"/>
        <end position="780"/>
    </location>
</feature>
<evidence type="ECO:0000256" key="3">
    <source>
        <dbReference type="ARBA" id="ARBA00023237"/>
    </source>
</evidence>
<dbReference type="InterPro" id="IPR036942">
    <property type="entry name" value="Beta-barrel_TonB_sf"/>
</dbReference>
<keyword evidence="3" id="KW-0998">Cell outer membrane</keyword>
<organism evidence="6 7">
    <name type="scientific">Christiangramia aestuarii</name>
    <dbReference type="NCBI Taxonomy" id="1028746"/>
    <lineage>
        <taxon>Bacteria</taxon>
        <taxon>Pseudomonadati</taxon>
        <taxon>Bacteroidota</taxon>
        <taxon>Flavobacteriia</taxon>
        <taxon>Flavobacteriales</taxon>
        <taxon>Flavobacteriaceae</taxon>
        <taxon>Christiangramia</taxon>
    </lineage>
</organism>
<dbReference type="Gene3D" id="2.40.170.20">
    <property type="entry name" value="TonB-dependent receptor, beta-barrel domain"/>
    <property type="match status" value="1"/>
</dbReference>
<dbReference type="Pfam" id="PF14905">
    <property type="entry name" value="OMP_b-brl_3"/>
    <property type="match status" value="1"/>
</dbReference>
<keyword evidence="6" id="KW-0675">Receptor</keyword>
<dbReference type="SUPFAM" id="SSF49464">
    <property type="entry name" value="Carboxypeptidase regulatory domain-like"/>
    <property type="match status" value="1"/>
</dbReference>
<evidence type="ECO:0000313" key="6">
    <source>
        <dbReference type="EMBL" id="MUP43406.1"/>
    </source>
</evidence>
<dbReference type="RefSeq" id="WP_156277093.1">
    <property type="nucleotide sequence ID" value="NZ_BAABGI010000001.1"/>
</dbReference>
<dbReference type="InterPro" id="IPR041700">
    <property type="entry name" value="OMP_b-brl_3"/>
</dbReference>
<feature type="signal peptide" evidence="4">
    <location>
        <begin position="1"/>
        <end position="20"/>
    </location>
</feature>
<proteinExistence type="predicted"/>
<keyword evidence="4" id="KW-0732">Signal</keyword>
<dbReference type="Gene3D" id="2.60.40.1120">
    <property type="entry name" value="Carboxypeptidase-like, regulatory domain"/>
    <property type="match status" value="1"/>
</dbReference>
<keyword evidence="7" id="KW-1185">Reference proteome</keyword>
<evidence type="ECO:0000256" key="1">
    <source>
        <dbReference type="ARBA" id="ARBA00004442"/>
    </source>
</evidence>
<dbReference type="AlphaFoldDB" id="A0A7K1LRH7"/>
<evidence type="ECO:0000259" key="5">
    <source>
        <dbReference type="Pfam" id="PF14905"/>
    </source>
</evidence>
<reference evidence="6 7" key="1">
    <citation type="submission" date="2019-07" db="EMBL/GenBank/DDBJ databases">
        <title>Gramella aestuarii sp. nov., isolated from a tidal flat, and emended description of Gramella echinicola.</title>
        <authorList>
            <person name="Liu L."/>
        </authorList>
    </citation>
    <scope>NUCLEOTIDE SEQUENCE [LARGE SCALE GENOMIC DNA]</scope>
    <source>
        <strain evidence="6 7">BS12</strain>
    </source>
</reference>
<dbReference type="PANTHER" id="PTHR40980:SF4">
    <property type="entry name" value="TONB-DEPENDENT RECEPTOR-LIKE BETA-BARREL DOMAIN-CONTAINING PROTEIN"/>
    <property type="match status" value="1"/>
</dbReference>
<dbReference type="Pfam" id="PF13715">
    <property type="entry name" value="CarbopepD_reg_2"/>
    <property type="match status" value="1"/>
</dbReference>
<feature type="chain" id="PRO_5029785855" evidence="4">
    <location>
        <begin position="21"/>
        <end position="806"/>
    </location>
</feature>
<dbReference type="SUPFAM" id="SSF56935">
    <property type="entry name" value="Porins"/>
    <property type="match status" value="1"/>
</dbReference>
<accession>A0A7K1LRH7</accession>
<comment type="caution">
    <text evidence="6">The sequence shown here is derived from an EMBL/GenBank/DDBJ whole genome shotgun (WGS) entry which is preliminary data.</text>
</comment>
<dbReference type="Proteomes" id="UP000460416">
    <property type="component" value="Unassembled WGS sequence"/>
</dbReference>
<evidence type="ECO:0000256" key="4">
    <source>
        <dbReference type="SAM" id="SignalP"/>
    </source>
</evidence>
<protein>
    <submittedName>
        <fullName evidence="6">TonB-dependent receptor</fullName>
    </submittedName>
</protein>
<evidence type="ECO:0000256" key="2">
    <source>
        <dbReference type="ARBA" id="ARBA00023136"/>
    </source>
</evidence>
<sequence length="806" mass="91794">MKLTKFTPLILVLFSCALHSQNKLSGNIQNQNKEPVAYANVILLSAEDSTSVYKGSISEENGDFVIENVQDSSYLLKVSFVGYQDEIKKIKVKGDTDLKTLILQESSDALDEVVINARKPVIRRQVDRLVFDVENSTLSTGNSFEILKRTPGVIVSQGNLLIKNRPAEVYINDRKVYLNSQELQQLLEGFSAENIKSVEVITNPPAKYDAEGGAILNIVTSKNISIGYKGSINASNTIAVLPKYNIGTSHYYKTDWLNVYASYNYNQRDLYKQDESFVEYYRPNGDVDSRWFTDFERTTERESHSLNTILDFTLNEASSLSLSANMLFTPKSDSDLGGPTEIYNATNTLDSLFTTDSRLENETDNILLSASYNTALGENASLAAVANYINYDDRQTQDLMTQYFDAQGNLLNDNSFFTIANQNSDIFTGQVDVSSPLGSTDFETGMKYSGLRSDSGQDFFDRNNDLNEFDANLSDLLNYQEDIYAVYASLSRDWEKISLKAGLRGEYTDVQGVSESLGLVNSQEYFELFPTFYLSYTPSDDHFFSADYSRRINRPGFESLNTYRYFINENNFQDGNPDLMPSISNTIKFSYGYRNILFFDLYWDKVDNAIGTLPFQDNQNRNLRSASLNMDFQQQFSFDVTYYNYLKDWWMLYAYTSFFFMQNDFPALESGGQTVTNDVFSTYFTASNFLTLSKDRSFSGDVGVTYVPNFISGSYQFEEAQFGLNIGLRKTFFDSRLVATLNLEDAFNQMNIPLRSQYLNQNNGYFARPESRMLKFGLIYKFGNFKLSDNKRAIDAEESQRLKSQN</sequence>
<dbReference type="GO" id="GO:0009279">
    <property type="term" value="C:cell outer membrane"/>
    <property type="evidence" value="ECO:0007669"/>
    <property type="project" value="UniProtKB-SubCell"/>
</dbReference>
<evidence type="ECO:0000313" key="7">
    <source>
        <dbReference type="Proteomes" id="UP000460416"/>
    </source>
</evidence>
<dbReference type="PROSITE" id="PS51257">
    <property type="entry name" value="PROKAR_LIPOPROTEIN"/>
    <property type="match status" value="1"/>
</dbReference>